<dbReference type="InterPro" id="IPR001867">
    <property type="entry name" value="OmpR/PhoB-type_DNA-bd"/>
</dbReference>
<evidence type="ECO:0000259" key="9">
    <source>
        <dbReference type="PROSITE" id="PS51755"/>
    </source>
</evidence>
<feature type="modified residue" description="4-aspartylphosphate" evidence="6">
    <location>
        <position position="56"/>
    </location>
</feature>
<accession>A0A2U9T6B1</accession>
<dbReference type="Gene3D" id="6.10.250.690">
    <property type="match status" value="1"/>
</dbReference>
<dbReference type="SMART" id="SM00448">
    <property type="entry name" value="REC"/>
    <property type="match status" value="1"/>
</dbReference>
<dbReference type="PANTHER" id="PTHR48111:SF22">
    <property type="entry name" value="REGULATOR OF RPOS"/>
    <property type="match status" value="1"/>
</dbReference>
<keyword evidence="2" id="KW-0902">Two-component regulatory system</keyword>
<dbReference type="FunFam" id="1.10.10.10:FF:000058">
    <property type="entry name" value="DNA-binding response OmpR family regulator"/>
    <property type="match status" value="1"/>
</dbReference>
<feature type="domain" description="OmpR/PhoB-type" evidence="9">
    <location>
        <begin position="130"/>
        <end position="227"/>
    </location>
</feature>
<evidence type="ECO:0000313" key="10">
    <source>
        <dbReference type="EMBL" id="AWV08306.1"/>
    </source>
</evidence>
<evidence type="ECO:0000259" key="8">
    <source>
        <dbReference type="PROSITE" id="PS50110"/>
    </source>
</evidence>
<dbReference type="CDD" id="cd19935">
    <property type="entry name" value="REC_OmpR_CusR-like"/>
    <property type="match status" value="1"/>
</dbReference>
<dbReference type="GO" id="GO:0000976">
    <property type="term" value="F:transcription cis-regulatory region binding"/>
    <property type="evidence" value="ECO:0007669"/>
    <property type="project" value="TreeGrafter"/>
</dbReference>
<dbReference type="GO" id="GO:0032993">
    <property type="term" value="C:protein-DNA complex"/>
    <property type="evidence" value="ECO:0007669"/>
    <property type="project" value="TreeGrafter"/>
</dbReference>
<dbReference type="GO" id="GO:0000156">
    <property type="term" value="F:phosphorelay response regulator activity"/>
    <property type="evidence" value="ECO:0007669"/>
    <property type="project" value="TreeGrafter"/>
</dbReference>
<dbReference type="EMBL" id="CP029843">
    <property type="protein sequence ID" value="AWV08306.1"/>
    <property type="molecule type" value="Genomic_DNA"/>
</dbReference>
<dbReference type="SMART" id="SM00862">
    <property type="entry name" value="Trans_reg_C"/>
    <property type="match status" value="1"/>
</dbReference>
<dbReference type="AlphaFoldDB" id="A0A2U9T6B1"/>
<feature type="domain" description="Response regulatory" evidence="8">
    <location>
        <begin position="7"/>
        <end position="122"/>
    </location>
</feature>
<evidence type="ECO:0000256" key="5">
    <source>
        <dbReference type="ARBA" id="ARBA00023163"/>
    </source>
</evidence>
<organism evidence="10 11">
    <name type="scientific">Marilutibacter maris</name>
    <dbReference type="NCBI Taxonomy" id="1605891"/>
    <lineage>
        <taxon>Bacteria</taxon>
        <taxon>Pseudomonadati</taxon>
        <taxon>Pseudomonadota</taxon>
        <taxon>Gammaproteobacteria</taxon>
        <taxon>Lysobacterales</taxon>
        <taxon>Lysobacteraceae</taxon>
        <taxon>Marilutibacter</taxon>
    </lineage>
</organism>
<dbReference type="SUPFAM" id="SSF52172">
    <property type="entry name" value="CheY-like"/>
    <property type="match status" value="1"/>
</dbReference>
<keyword evidence="3" id="KW-0805">Transcription regulation</keyword>
<dbReference type="CDD" id="cd00383">
    <property type="entry name" value="trans_reg_C"/>
    <property type="match status" value="1"/>
</dbReference>
<dbReference type="PANTHER" id="PTHR48111">
    <property type="entry name" value="REGULATOR OF RPOS"/>
    <property type="match status" value="1"/>
</dbReference>
<dbReference type="InterPro" id="IPR011006">
    <property type="entry name" value="CheY-like_superfamily"/>
</dbReference>
<dbReference type="InterPro" id="IPR036388">
    <property type="entry name" value="WH-like_DNA-bd_sf"/>
</dbReference>
<keyword evidence="5" id="KW-0804">Transcription</keyword>
<name>A0A2U9T6B1_9GAMM</name>
<evidence type="ECO:0000256" key="6">
    <source>
        <dbReference type="PROSITE-ProRule" id="PRU00169"/>
    </source>
</evidence>
<dbReference type="InterPro" id="IPR001789">
    <property type="entry name" value="Sig_transdc_resp-reg_receiver"/>
</dbReference>
<dbReference type="Pfam" id="PF00486">
    <property type="entry name" value="Trans_reg_C"/>
    <property type="match status" value="1"/>
</dbReference>
<sequence>MKEGVMRILVIEDNQDIAANLGDFLEDRGHTVDFAADGITGLHLAVVHDFDAIVLDLNLPGMDGLEVCRKLRNEARKQTPVLMLTARDSLDNKLAGFDSGADDYLIKPFALQEVEVRLNALARRGRGVQTRVLNVADLEYNLDTLEVRRQGKLLQLNPTALKILQALMEASPAVVTRQELETRVWGEELPDSDSLRVHIHGLRAVADKPFEVALIQTRHGIGYRIAPPDERD</sequence>
<keyword evidence="1 6" id="KW-0597">Phosphoprotein</keyword>
<evidence type="ECO:0000313" key="11">
    <source>
        <dbReference type="Proteomes" id="UP000249447"/>
    </source>
</evidence>
<dbReference type="KEGG" id="lmb:C9I47_2629"/>
<dbReference type="Pfam" id="PF00072">
    <property type="entry name" value="Response_reg"/>
    <property type="match status" value="1"/>
</dbReference>
<protein>
    <submittedName>
        <fullName evidence="10">XRE family transcriptional regulator</fullName>
    </submittedName>
</protein>
<evidence type="ECO:0000256" key="3">
    <source>
        <dbReference type="ARBA" id="ARBA00023015"/>
    </source>
</evidence>
<evidence type="ECO:0000256" key="4">
    <source>
        <dbReference type="ARBA" id="ARBA00023125"/>
    </source>
</evidence>
<dbReference type="Gene3D" id="3.40.50.2300">
    <property type="match status" value="1"/>
</dbReference>
<dbReference type="PROSITE" id="PS51755">
    <property type="entry name" value="OMPR_PHOB"/>
    <property type="match status" value="1"/>
</dbReference>
<dbReference type="InterPro" id="IPR039420">
    <property type="entry name" value="WalR-like"/>
</dbReference>
<reference evidence="10 11" key="1">
    <citation type="submission" date="2018-05" db="EMBL/GenBank/DDBJ databases">
        <title>The complete genome of Lysobacter maris HZ9B, a marine bacterium antagonistic against terrestrial plant pathogens.</title>
        <authorList>
            <person name="Zhang X.-Q."/>
        </authorList>
    </citation>
    <scope>NUCLEOTIDE SEQUENCE [LARGE SCALE GENOMIC DNA]</scope>
    <source>
        <strain evidence="10 11">HZ9B</strain>
    </source>
</reference>
<dbReference type="Proteomes" id="UP000249447">
    <property type="component" value="Chromosome"/>
</dbReference>
<keyword evidence="4 7" id="KW-0238">DNA-binding</keyword>
<proteinExistence type="predicted"/>
<gene>
    <name evidence="10" type="ORF">C9I47_2629</name>
</gene>
<dbReference type="Gene3D" id="1.10.10.10">
    <property type="entry name" value="Winged helix-like DNA-binding domain superfamily/Winged helix DNA-binding domain"/>
    <property type="match status" value="1"/>
</dbReference>
<evidence type="ECO:0000256" key="2">
    <source>
        <dbReference type="ARBA" id="ARBA00023012"/>
    </source>
</evidence>
<dbReference type="GO" id="GO:0005829">
    <property type="term" value="C:cytosol"/>
    <property type="evidence" value="ECO:0007669"/>
    <property type="project" value="TreeGrafter"/>
</dbReference>
<dbReference type="GO" id="GO:0006355">
    <property type="term" value="P:regulation of DNA-templated transcription"/>
    <property type="evidence" value="ECO:0007669"/>
    <property type="project" value="InterPro"/>
</dbReference>
<evidence type="ECO:0000256" key="1">
    <source>
        <dbReference type="ARBA" id="ARBA00022553"/>
    </source>
</evidence>
<evidence type="ECO:0000256" key="7">
    <source>
        <dbReference type="PROSITE-ProRule" id="PRU01091"/>
    </source>
</evidence>
<keyword evidence="11" id="KW-1185">Reference proteome</keyword>
<feature type="DNA-binding region" description="OmpR/PhoB-type" evidence="7">
    <location>
        <begin position="130"/>
        <end position="227"/>
    </location>
</feature>
<dbReference type="FunFam" id="3.40.50.2300:FF:000001">
    <property type="entry name" value="DNA-binding response regulator PhoB"/>
    <property type="match status" value="1"/>
</dbReference>
<dbReference type="PROSITE" id="PS50110">
    <property type="entry name" value="RESPONSE_REGULATORY"/>
    <property type="match status" value="1"/>
</dbReference>